<comment type="caution">
    <text evidence="2">The sequence shown here is derived from an EMBL/GenBank/DDBJ whole genome shotgun (WGS) entry which is preliminary data.</text>
</comment>
<reference evidence="2" key="2">
    <citation type="submission" date="2021-09" db="EMBL/GenBank/DDBJ databases">
        <authorList>
            <person name="Jia N."/>
            <person name="Wang J."/>
            <person name="Shi W."/>
            <person name="Du L."/>
            <person name="Sun Y."/>
            <person name="Zhan W."/>
            <person name="Jiang J."/>
            <person name="Wang Q."/>
            <person name="Zhang B."/>
            <person name="Ji P."/>
            <person name="Sakyi L.B."/>
            <person name="Cui X."/>
            <person name="Yuan T."/>
            <person name="Jiang B."/>
            <person name="Yang W."/>
            <person name="Lam T.T.-Y."/>
            <person name="Chang Q."/>
            <person name="Ding S."/>
            <person name="Wang X."/>
            <person name="Zhu J."/>
            <person name="Ruan X."/>
            <person name="Zhao L."/>
            <person name="Wei J."/>
            <person name="Que T."/>
            <person name="Du C."/>
            <person name="Cheng J."/>
            <person name="Dai P."/>
            <person name="Han X."/>
            <person name="Huang E."/>
            <person name="Gao Y."/>
            <person name="Liu J."/>
            <person name="Shao H."/>
            <person name="Ye R."/>
            <person name="Li L."/>
            <person name="Wei W."/>
            <person name="Wang X."/>
            <person name="Wang C."/>
            <person name="Huo Q."/>
            <person name="Li W."/>
            <person name="Guo W."/>
            <person name="Chen H."/>
            <person name="Chen S."/>
            <person name="Zhou L."/>
            <person name="Zhou L."/>
            <person name="Ni X."/>
            <person name="Tian J."/>
            <person name="Zhou Y."/>
            <person name="Sheng Y."/>
            <person name="Liu T."/>
            <person name="Pan Y."/>
            <person name="Xia L."/>
            <person name="Li J."/>
            <person name="Zhao F."/>
            <person name="Cao W."/>
        </authorList>
    </citation>
    <scope>NUCLEOTIDE SEQUENCE</scope>
    <source>
        <strain evidence="2">Rmic-2018</strain>
        <tissue evidence="2">Larvae</tissue>
    </source>
</reference>
<proteinExistence type="predicted"/>
<accession>A0A9J6D6V4</accession>
<feature type="region of interest" description="Disordered" evidence="1">
    <location>
        <begin position="96"/>
        <end position="117"/>
    </location>
</feature>
<reference evidence="2" key="1">
    <citation type="journal article" date="2020" name="Cell">
        <title>Large-Scale Comparative Analyses of Tick Genomes Elucidate Their Genetic Diversity and Vector Capacities.</title>
        <authorList>
            <consortium name="Tick Genome and Microbiome Consortium (TIGMIC)"/>
            <person name="Jia N."/>
            <person name="Wang J."/>
            <person name="Shi W."/>
            <person name="Du L."/>
            <person name="Sun Y."/>
            <person name="Zhan W."/>
            <person name="Jiang J.F."/>
            <person name="Wang Q."/>
            <person name="Zhang B."/>
            <person name="Ji P."/>
            <person name="Bell-Sakyi L."/>
            <person name="Cui X.M."/>
            <person name="Yuan T.T."/>
            <person name="Jiang B.G."/>
            <person name="Yang W.F."/>
            <person name="Lam T.T."/>
            <person name="Chang Q.C."/>
            <person name="Ding S.J."/>
            <person name="Wang X.J."/>
            <person name="Zhu J.G."/>
            <person name="Ruan X.D."/>
            <person name="Zhao L."/>
            <person name="Wei J.T."/>
            <person name="Ye R.Z."/>
            <person name="Que T.C."/>
            <person name="Du C.H."/>
            <person name="Zhou Y.H."/>
            <person name="Cheng J.X."/>
            <person name="Dai P.F."/>
            <person name="Guo W.B."/>
            <person name="Han X.H."/>
            <person name="Huang E.J."/>
            <person name="Li L.F."/>
            <person name="Wei W."/>
            <person name="Gao Y.C."/>
            <person name="Liu J.Z."/>
            <person name="Shao H.Z."/>
            <person name="Wang X."/>
            <person name="Wang C.C."/>
            <person name="Yang T.C."/>
            <person name="Huo Q.B."/>
            <person name="Li W."/>
            <person name="Chen H.Y."/>
            <person name="Chen S.E."/>
            <person name="Zhou L.G."/>
            <person name="Ni X.B."/>
            <person name="Tian J.H."/>
            <person name="Sheng Y."/>
            <person name="Liu T."/>
            <person name="Pan Y.S."/>
            <person name="Xia L.Y."/>
            <person name="Li J."/>
            <person name="Zhao F."/>
            <person name="Cao W.C."/>
        </authorList>
    </citation>
    <scope>NUCLEOTIDE SEQUENCE</scope>
    <source>
        <strain evidence="2">Rmic-2018</strain>
    </source>
</reference>
<evidence type="ECO:0000313" key="2">
    <source>
        <dbReference type="EMBL" id="KAH8009551.1"/>
    </source>
</evidence>
<feature type="compositionally biased region" description="Polar residues" evidence="1">
    <location>
        <begin position="103"/>
        <end position="115"/>
    </location>
</feature>
<protein>
    <submittedName>
        <fullName evidence="2">Uncharacterized protein</fullName>
    </submittedName>
</protein>
<dbReference type="AlphaFoldDB" id="A0A9J6D6V4"/>
<sequence length="171" mass="19349">MSTPVACIRHDDLDAQRSGGPLLRVGRELAPESVYAILRSLSTVTASKKLRYSMMRRGNVDLQMRPLETVHYRPASEMDDWLQEFEEAHSEALSTRALKKKSPSGQWPQSPSHLSNPRALLSVRSPSAGYCGFCGRCVNMRPTNAESHNKLVHVLDRIYETPERVYYHRPG</sequence>
<organism evidence="2 3">
    <name type="scientific">Rhipicephalus microplus</name>
    <name type="common">Cattle tick</name>
    <name type="synonym">Boophilus microplus</name>
    <dbReference type="NCBI Taxonomy" id="6941"/>
    <lineage>
        <taxon>Eukaryota</taxon>
        <taxon>Metazoa</taxon>
        <taxon>Ecdysozoa</taxon>
        <taxon>Arthropoda</taxon>
        <taxon>Chelicerata</taxon>
        <taxon>Arachnida</taxon>
        <taxon>Acari</taxon>
        <taxon>Parasitiformes</taxon>
        <taxon>Ixodida</taxon>
        <taxon>Ixodoidea</taxon>
        <taxon>Ixodidae</taxon>
        <taxon>Rhipicephalinae</taxon>
        <taxon>Rhipicephalus</taxon>
        <taxon>Boophilus</taxon>
    </lineage>
</organism>
<evidence type="ECO:0000256" key="1">
    <source>
        <dbReference type="SAM" id="MobiDB-lite"/>
    </source>
</evidence>
<dbReference type="EMBL" id="JABSTU010000011">
    <property type="protein sequence ID" value="KAH8009551.1"/>
    <property type="molecule type" value="Genomic_DNA"/>
</dbReference>
<keyword evidence="3" id="KW-1185">Reference proteome</keyword>
<dbReference type="Proteomes" id="UP000821866">
    <property type="component" value="Chromosome 9"/>
</dbReference>
<gene>
    <name evidence="2" type="ORF">HPB51_018244</name>
</gene>
<evidence type="ECO:0000313" key="3">
    <source>
        <dbReference type="Proteomes" id="UP000821866"/>
    </source>
</evidence>
<name>A0A9J6D6V4_RHIMP</name>